<gene>
    <name evidence="2" type="ORF">ENSA7_04850</name>
</gene>
<name>A0A2S9YXB8_9BACT</name>
<accession>A0A2S9YXB8</accession>
<evidence type="ECO:0000313" key="3">
    <source>
        <dbReference type="Proteomes" id="UP000238823"/>
    </source>
</evidence>
<organism evidence="2 3">
    <name type="scientific">Enhygromyxa salina</name>
    <dbReference type="NCBI Taxonomy" id="215803"/>
    <lineage>
        <taxon>Bacteria</taxon>
        <taxon>Pseudomonadati</taxon>
        <taxon>Myxococcota</taxon>
        <taxon>Polyangia</taxon>
        <taxon>Nannocystales</taxon>
        <taxon>Nannocystaceae</taxon>
        <taxon>Enhygromyxa</taxon>
    </lineage>
</organism>
<dbReference type="Proteomes" id="UP000238823">
    <property type="component" value="Unassembled WGS sequence"/>
</dbReference>
<proteinExistence type="predicted"/>
<reference evidence="2 3" key="1">
    <citation type="submission" date="2018-03" db="EMBL/GenBank/DDBJ databases">
        <title>Draft Genome Sequences of the Obligatory Marine Myxobacteria Enhygromyxa salina SWB007.</title>
        <authorList>
            <person name="Poehlein A."/>
            <person name="Moghaddam J.A."/>
            <person name="Harms H."/>
            <person name="Alanjari M."/>
            <person name="Koenig G.M."/>
            <person name="Daniel R."/>
            <person name="Schaeberle T.F."/>
        </authorList>
    </citation>
    <scope>NUCLEOTIDE SEQUENCE [LARGE SCALE GENOMIC DNA]</scope>
    <source>
        <strain evidence="2 3">SWB007</strain>
    </source>
</reference>
<dbReference type="EMBL" id="PVNL01000013">
    <property type="protein sequence ID" value="PRQ09730.1"/>
    <property type="molecule type" value="Genomic_DNA"/>
</dbReference>
<protein>
    <submittedName>
        <fullName evidence="2">Uncharacterized protein</fullName>
    </submittedName>
</protein>
<feature type="compositionally biased region" description="Low complexity" evidence="1">
    <location>
        <begin position="28"/>
        <end position="48"/>
    </location>
</feature>
<evidence type="ECO:0000256" key="1">
    <source>
        <dbReference type="SAM" id="MobiDB-lite"/>
    </source>
</evidence>
<feature type="region of interest" description="Disordered" evidence="1">
    <location>
        <begin position="25"/>
        <end position="105"/>
    </location>
</feature>
<feature type="compositionally biased region" description="Acidic residues" evidence="1">
    <location>
        <begin position="64"/>
        <end position="80"/>
    </location>
</feature>
<comment type="caution">
    <text evidence="2">The sequence shown here is derived from an EMBL/GenBank/DDBJ whole genome shotgun (WGS) entry which is preliminary data.</text>
</comment>
<dbReference type="PROSITE" id="PS51257">
    <property type="entry name" value="PROKAR_LIPOPROTEIN"/>
    <property type="match status" value="1"/>
</dbReference>
<evidence type="ECO:0000313" key="2">
    <source>
        <dbReference type="EMBL" id="PRQ09730.1"/>
    </source>
</evidence>
<sequence>MGRRLLLTLIPALALVVGCGDDIPGEFDTASSQGDGSGTATDTGAPADLPETGGQETSTSTGDGDGDGDPGGDGDGDGDPDPTGGASVCGDGVVNPGEQCDTDDLKGQTCELLGYASGILACDPVTCTYDASDCIVDMDGGSGGGTTG</sequence>
<dbReference type="AlphaFoldDB" id="A0A2S9YXB8"/>